<dbReference type="Gene3D" id="2.30.30.90">
    <property type="match status" value="1"/>
</dbReference>
<dbReference type="InterPro" id="IPR008988">
    <property type="entry name" value="Transcriptional_repressor_C"/>
</dbReference>
<name>A0ABV8CQS2_9GAMM</name>
<gene>
    <name evidence="3" type="ORF">ACFOSS_13460</name>
</gene>
<organism evidence="3 4">
    <name type="scientific">Pseudaeromonas sharmana</name>
    <dbReference type="NCBI Taxonomy" id="328412"/>
    <lineage>
        <taxon>Bacteria</taxon>
        <taxon>Pseudomonadati</taxon>
        <taxon>Pseudomonadota</taxon>
        <taxon>Gammaproteobacteria</taxon>
        <taxon>Aeromonadales</taxon>
        <taxon>Aeromonadaceae</taxon>
        <taxon>Pseudaeromonas</taxon>
    </lineage>
</organism>
<evidence type="ECO:0000313" key="4">
    <source>
        <dbReference type="Proteomes" id="UP001595692"/>
    </source>
</evidence>
<evidence type="ECO:0000259" key="2">
    <source>
        <dbReference type="SMART" id="SM00899"/>
    </source>
</evidence>
<dbReference type="SUPFAM" id="SSF50037">
    <property type="entry name" value="C-terminal domain of transcriptional repressors"/>
    <property type="match status" value="1"/>
</dbReference>
<dbReference type="Proteomes" id="UP001595692">
    <property type="component" value="Unassembled WGS sequence"/>
</dbReference>
<dbReference type="SMART" id="SM00899">
    <property type="entry name" value="FeoA"/>
    <property type="match status" value="1"/>
</dbReference>
<proteinExistence type="predicted"/>
<dbReference type="InterPro" id="IPR007167">
    <property type="entry name" value="Fe-transptr_FeoA-like"/>
</dbReference>
<dbReference type="PANTHER" id="PTHR42954">
    <property type="entry name" value="FE(2+) TRANSPORT PROTEIN A"/>
    <property type="match status" value="1"/>
</dbReference>
<accession>A0ABV8CQS2</accession>
<keyword evidence="4" id="KW-1185">Reference proteome</keyword>
<keyword evidence="1" id="KW-0408">Iron</keyword>
<feature type="domain" description="Ferrous iron transporter FeoA-like" evidence="2">
    <location>
        <begin position="1"/>
        <end position="74"/>
    </location>
</feature>
<reference evidence="4" key="1">
    <citation type="journal article" date="2019" name="Int. J. Syst. Evol. Microbiol.">
        <title>The Global Catalogue of Microorganisms (GCM) 10K type strain sequencing project: providing services to taxonomists for standard genome sequencing and annotation.</title>
        <authorList>
            <consortium name="The Broad Institute Genomics Platform"/>
            <consortium name="The Broad Institute Genome Sequencing Center for Infectious Disease"/>
            <person name="Wu L."/>
            <person name="Ma J."/>
        </authorList>
    </citation>
    <scope>NUCLEOTIDE SEQUENCE [LARGE SCALE GENOMIC DNA]</scope>
    <source>
        <strain evidence="4">CCUG 54939</strain>
    </source>
</reference>
<dbReference type="EMBL" id="JBHSAF010000014">
    <property type="protein sequence ID" value="MFC3914468.1"/>
    <property type="molecule type" value="Genomic_DNA"/>
</dbReference>
<sequence>MYLNELKPGQAVRIVSMGSLEGPVRRRLMAMGLLPHSEVRFLRQAPLGDPLQITTGNITLSIQKQLAMQIEVVAV</sequence>
<evidence type="ECO:0000256" key="1">
    <source>
        <dbReference type="ARBA" id="ARBA00023004"/>
    </source>
</evidence>
<evidence type="ECO:0000313" key="3">
    <source>
        <dbReference type="EMBL" id="MFC3914468.1"/>
    </source>
</evidence>
<dbReference type="RefSeq" id="WP_377153368.1">
    <property type="nucleotide sequence ID" value="NZ_JBHSAF010000014.1"/>
</dbReference>
<protein>
    <submittedName>
        <fullName evidence="3">Ferrous iron transport protein A</fullName>
    </submittedName>
</protein>
<comment type="caution">
    <text evidence="3">The sequence shown here is derived from an EMBL/GenBank/DDBJ whole genome shotgun (WGS) entry which is preliminary data.</text>
</comment>
<dbReference type="InterPro" id="IPR038157">
    <property type="entry name" value="FeoA_core_dom"/>
</dbReference>
<dbReference type="InterPro" id="IPR052713">
    <property type="entry name" value="FeoA"/>
</dbReference>
<dbReference type="PANTHER" id="PTHR42954:SF2">
    <property type="entry name" value="FE(2+) TRANSPORT PROTEIN A"/>
    <property type="match status" value="1"/>
</dbReference>
<dbReference type="Pfam" id="PF04023">
    <property type="entry name" value="FeoA"/>
    <property type="match status" value="1"/>
</dbReference>